<dbReference type="Proteomes" id="UP000663854">
    <property type="component" value="Unassembled WGS sequence"/>
</dbReference>
<accession>A0A815I1E1</accession>
<gene>
    <name evidence="2" type="ORF">JXQ802_LOCUS32564</name>
    <name evidence="1" type="ORF">PYM288_LOCUS21382</name>
</gene>
<protein>
    <submittedName>
        <fullName evidence="2">Uncharacterized protein</fullName>
    </submittedName>
</protein>
<evidence type="ECO:0000313" key="3">
    <source>
        <dbReference type="Proteomes" id="UP000663870"/>
    </source>
</evidence>
<comment type="caution">
    <text evidence="2">The sequence shown here is derived from an EMBL/GenBank/DDBJ whole genome shotgun (WGS) entry which is preliminary data.</text>
</comment>
<evidence type="ECO:0000313" key="1">
    <source>
        <dbReference type="EMBL" id="CAF1134314.1"/>
    </source>
</evidence>
<dbReference type="EMBL" id="CAJNOH010000840">
    <property type="protein sequence ID" value="CAF1134314.1"/>
    <property type="molecule type" value="Genomic_DNA"/>
</dbReference>
<dbReference type="Proteomes" id="UP000663870">
    <property type="component" value="Unassembled WGS sequence"/>
</dbReference>
<dbReference type="EMBL" id="CAJNOL010001439">
    <property type="protein sequence ID" value="CAF1359898.1"/>
    <property type="molecule type" value="Genomic_DNA"/>
</dbReference>
<proteinExistence type="predicted"/>
<organism evidence="2 3">
    <name type="scientific">Rotaria sordida</name>
    <dbReference type="NCBI Taxonomy" id="392033"/>
    <lineage>
        <taxon>Eukaryota</taxon>
        <taxon>Metazoa</taxon>
        <taxon>Spiralia</taxon>
        <taxon>Gnathifera</taxon>
        <taxon>Rotifera</taxon>
        <taxon>Eurotatoria</taxon>
        <taxon>Bdelloidea</taxon>
        <taxon>Philodinida</taxon>
        <taxon>Philodinidae</taxon>
        <taxon>Rotaria</taxon>
    </lineage>
</organism>
<keyword evidence="3" id="KW-1185">Reference proteome</keyword>
<name>A0A815I1E1_9BILA</name>
<reference evidence="2" key="1">
    <citation type="submission" date="2021-02" db="EMBL/GenBank/DDBJ databases">
        <authorList>
            <person name="Nowell W R."/>
        </authorList>
    </citation>
    <scope>NUCLEOTIDE SEQUENCE</scope>
</reference>
<evidence type="ECO:0000313" key="2">
    <source>
        <dbReference type="EMBL" id="CAF1359898.1"/>
    </source>
</evidence>
<dbReference type="AlphaFoldDB" id="A0A815I1E1"/>
<sequence>MAQVILVPVQQWAWVIRTPQWVWTYPETTTDEVLRIERTIERGFTHLSNLISLHYYSSMTNYDFTQIIKPNQYACFLNVHIEQTRIIVWK</sequence>